<protein>
    <recommendedName>
        <fullName evidence="5">F-box domain-containing protein</fullName>
    </recommendedName>
</protein>
<dbReference type="Pfam" id="PF03478">
    <property type="entry name" value="Beta-prop_KIB1-4"/>
    <property type="match status" value="1"/>
</dbReference>
<dbReference type="Pfam" id="PF00646">
    <property type="entry name" value="F-box"/>
    <property type="match status" value="1"/>
</dbReference>
<dbReference type="SUPFAM" id="SSF81383">
    <property type="entry name" value="F-box domain"/>
    <property type="match status" value="1"/>
</dbReference>
<reference evidence="3" key="2">
    <citation type="submission" date="2020-10" db="EMBL/GenBank/DDBJ databases">
        <authorList>
            <person name="Scholz U."/>
            <person name="Mascher M."/>
            <person name="Fiebig A."/>
        </authorList>
    </citation>
    <scope>NUCLEOTIDE SEQUENCE [LARGE SCALE GENOMIC DNA]</scope>
    <source>
        <strain evidence="3">cv. Morex</strain>
    </source>
</reference>
<feature type="domain" description="F-box" evidence="1">
    <location>
        <begin position="22"/>
        <end position="57"/>
    </location>
</feature>
<dbReference type="PANTHER" id="PTHR33127">
    <property type="entry name" value="TRANSMEMBRANE PROTEIN"/>
    <property type="match status" value="1"/>
</dbReference>
<dbReference type="AlphaFoldDB" id="A0A8I6XKW2"/>
<sequence>MSTGRSDGETEAATRTSQDRDWSSLPTDLLIEILRRLRWSSHPSFALACSHWRSAVSPFYPASVTPLLLNAASCVRSTNARFYSPYFDKIFELAATLHAPGAKICGAAGRRLTLALPHLVRNVDLGTGVAHEMPPVPQVGFDFVVYDDGDGVGRMVGVGAVMFLRLQAALSVRNGVGGWTDWDFTPYELGPTFVPSPSCNPVFHGGLLYLLGQDGRLAVYDQCMHDQGFEILDKPLSFGFECQDSYLVESDQGELMAVLVGLRGPPVNLVKLNKHTMEWDKVESLEGSVLFTGTLTTTMKKKTGAKWMQNRIFLPRLFHWPEIISVDLVQHDGELAFVPSQECTWRWRAVRDDAYAGNMWTYKLGQSSQGAREFWETEKLDYSVWVDFSK</sequence>
<accession>A0A8I6XKW2</accession>
<name>A0A8I6XKW2_HORVV</name>
<dbReference type="InterPro" id="IPR005174">
    <property type="entry name" value="KIB1-4_b-propeller"/>
</dbReference>
<evidence type="ECO:0000259" key="1">
    <source>
        <dbReference type="Pfam" id="PF00646"/>
    </source>
</evidence>
<dbReference type="InterPro" id="IPR001810">
    <property type="entry name" value="F-box_dom"/>
</dbReference>
<evidence type="ECO:0000313" key="3">
    <source>
        <dbReference type="EnsemblPlants" id="HORVU.MOREX.r3.3HG0243010.1.CDS1"/>
    </source>
</evidence>
<proteinExistence type="predicted"/>
<dbReference type="Gramene" id="HORVU.MOREX.r2.3HG0201710.1">
    <property type="protein sequence ID" value="HORVU.MOREX.r2.3HG0201710.1.CDS.1"/>
    <property type="gene ID" value="HORVU.MOREX.r2.3HG0201710"/>
</dbReference>
<evidence type="ECO:0008006" key="5">
    <source>
        <dbReference type="Google" id="ProtNLM"/>
    </source>
</evidence>
<feature type="domain" description="KIB1-4 beta-propeller" evidence="2">
    <location>
        <begin position="98"/>
        <end position="314"/>
    </location>
</feature>
<organism evidence="3 4">
    <name type="scientific">Hordeum vulgare subsp. vulgare</name>
    <name type="common">Domesticated barley</name>
    <dbReference type="NCBI Taxonomy" id="112509"/>
    <lineage>
        <taxon>Eukaryota</taxon>
        <taxon>Viridiplantae</taxon>
        <taxon>Streptophyta</taxon>
        <taxon>Embryophyta</taxon>
        <taxon>Tracheophyta</taxon>
        <taxon>Spermatophyta</taxon>
        <taxon>Magnoliopsida</taxon>
        <taxon>Liliopsida</taxon>
        <taxon>Poales</taxon>
        <taxon>Poaceae</taxon>
        <taxon>BOP clade</taxon>
        <taxon>Pooideae</taxon>
        <taxon>Triticodae</taxon>
        <taxon>Triticeae</taxon>
        <taxon>Hordeinae</taxon>
        <taxon>Hordeum</taxon>
    </lineage>
</organism>
<evidence type="ECO:0000259" key="2">
    <source>
        <dbReference type="Pfam" id="PF03478"/>
    </source>
</evidence>
<dbReference type="Proteomes" id="UP000011116">
    <property type="component" value="Chromosome 3H"/>
</dbReference>
<keyword evidence="4" id="KW-1185">Reference proteome</keyword>
<dbReference type="EnsemblPlants" id="HORVU.MOREX.r3.3HG0243010.1">
    <property type="protein sequence ID" value="HORVU.MOREX.r3.3HG0243010.1.CDS1"/>
    <property type="gene ID" value="HORVU.MOREX.r3.3HG0243010"/>
</dbReference>
<dbReference type="Gene3D" id="1.20.1280.50">
    <property type="match status" value="1"/>
</dbReference>
<dbReference type="Gramene" id="HORVU.MOREX.r3.3HG0243010.1">
    <property type="protein sequence ID" value="HORVU.MOREX.r3.3HG0243010.1.CDS1"/>
    <property type="gene ID" value="HORVU.MOREX.r3.3HG0243010"/>
</dbReference>
<evidence type="ECO:0000313" key="4">
    <source>
        <dbReference type="Proteomes" id="UP000011116"/>
    </source>
</evidence>
<dbReference type="PANTHER" id="PTHR33127:SF69">
    <property type="entry name" value="OS09G0340800 PROTEIN"/>
    <property type="match status" value="1"/>
</dbReference>
<dbReference type="InterPro" id="IPR036047">
    <property type="entry name" value="F-box-like_dom_sf"/>
</dbReference>
<reference evidence="4" key="1">
    <citation type="journal article" date="2012" name="Nature">
        <title>A physical, genetic and functional sequence assembly of the barley genome.</title>
        <authorList>
            <consortium name="The International Barley Genome Sequencing Consortium"/>
            <person name="Mayer K.F."/>
            <person name="Waugh R."/>
            <person name="Brown J.W."/>
            <person name="Schulman A."/>
            <person name="Langridge P."/>
            <person name="Platzer M."/>
            <person name="Fincher G.B."/>
            <person name="Muehlbauer G.J."/>
            <person name="Sato K."/>
            <person name="Close T.J."/>
            <person name="Wise R.P."/>
            <person name="Stein N."/>
        </authorList>
    </citation>
    <scope>NUCLEOTIDE SEQUENCE [LARGE SCALE GENOMIC DNA]</scope>
    <source>
        <strain evidence="4">cv. Morex</strain>
    </source>
</reference>
<reference evidence="3" key="3">
    <citation type="submission" date="2022-01" db="UniProtKB">
        <authorList>
            <consortium name="EnsemblPlants"/>
        </authorList>
    </citation>
    <scope>IDENTIFICATION</scope>
    <source>
        <strain evidence="3">subsp. vulgare</strain>
    </source>
</reference>